<accession>A0A182D4Y5</accession>
<gene>
    <name evidence="1" type="ORF">BV133_2414</name>
</gene>
<proteinExistence type="predicted"/>
<protein>
    <submittedName>
        <fullName evidence="1">Uncharacterized protein</fullName>
    </submittedName>
</protein>
<dbReference type="AlphaFoldDB" id="A0A182D4Y5"/>
<reference evidence="1" key="1">
    <citation type="journal article" date="2015" name="Genome Announc.">
        <title>Complete Genome Sequence of the Bacteriochlorophyll b-Producing Photosynthetic Bacterium Blastochloris viridis.</title>
        <authorList>
            <person name="Tsukatani Y."/>
            <person name="Hirose Y."/>
            <person name="Harada J."/>
            <person name="Misawa N."/>
            <person name="Mori K."/>
            <person name="Inoue K."/>
            <person name="Tamiaki H."/>
        </authorList>
    </citation>
    <scope>NUCLEOTIDE SEQUENCE [LARGE SCALE GENOMIC DNA]</scope>
    <source>
        <strain evidence="1">DSM 133</strain>
    </source>
</reference>
<name>A0A182D4Y5_BLAVI</name>
<organism evidence="1">
    <name type="scientific">Blastochloris viridis</name>
    <name type="common">Rhodopseudomonas viridis</name>
    <dbReference type="NCBI Taxonomy" id="1079"/>
    <lineage>
        <taxon>Bacteria</taxon>
        <taxon>Pseudomonadati</taxon>
        <taxon>Pseudomonadota</taxon>
        <taxon>Alphaproteobacteria</taxon>
        <taxon>Hyphomicrobiales</taxon>
        <taxon>Blastochloridaceae</taxon>
        <taxon>Blastochloris</taxon>
    </lineage>
</organism>
<evidence type="ECO:0000313" key="1">
    <source>
        <dbReference type="EMBL" id="BAS00008.1"/>
    </source>
</evidence>
<sequence>MPGYHFSAAEKAIFCHGNPIFMPNLRHYTNPGLRLRVRLWAYG</sequence>
<dbReference type="EMBL" id="AP014854">
    <property type="protein sequence ID" value="BAS00008.1"/>
    <property type="molecule type" value="Genomic_DNA"/>
</dbReference>